<proteinExistence type="predicted"/>
<dbReference type="WBParaSite" id="JU765_v2.g7012.t1">
    <property type="protein sequence ID" value="JU765_v2.g7012.t1"/>
    <property type="gene ID" value="JU765_v2.g7012"/>
</dbReference>
<evidence type="ECO:0000313" key="1">
    <source>
        <dbReference type="Proteomes" id="UP000887576"/>
    </source>
</evidence>
<reference evidence="2" key="1">
    <citation type="submission" date="2022-11" db="UniProtKB">
        <authorList>
            <consortium name="WormBaseParasite"/>
        </authorList>
    </citation>
    <scope>IDENTIFICATION</scope>
</reference>
<organism evidence="1 2">
    <name type="scientific">Panagrolaimus sp. JU765</name>
    <dbReference type="NCBI Taxonomy" id="591449"/>
    <lineage>
        <taxon>Eukaryota</taxon>
        <taxon>Metazoa</taxon>
        <taxon>Ecdysozoa</taxon>
        <taxon>Nematoda</taxon>
        <taxon>Chromadorea</taxon>
        <taxon>Rhabditida</taxon>
        <taxon>Tylenchina</taxon>
        <taxon>Panagrolaimomorpha</taxon>
        <taxon>Panagrolaimoidea</taxon>
        <taxon>Panagrolaimidae</taxon>
        <taxon>Panagrolaimus</taxon>
    </lineage>
</organism>
<dbReference type="Proteomes" id="UP000887576">
    <property type="component" value="Unplaced"/>
</dbReference>
<name>A0AC34RHM5_9BILA</name>
<protein>
    <submittedName>
        <fullName evidence="2">Cytochrome P450</fullName>
    </submittedName>
</protein>
<accession>A0AC34RHM5</accession>
<sequence>MAFLDWRKVYGDIYTVWFGEQPAVMLCDFDAINEHFVKDGDTFTGRPIHNKELLELVKNGRTGVIFTDEGLWRDLRRFSLHTLRDFGVGRNLMQEQILDEVSRMVSTIKQDMEKKKLVNIQSSIDISVGSIIMQLIFGYRYSSSPEKRAEFAEFKALIDQTIKDFGSAAGLLFQNKAHRYKHVPIIGTFYRRMDNIRTRLWKMIEKNIENRRKEIDWDSHSDPVDYTEAFLRKQHELETKGENNPAFTYEQLTGTLWDMWIAGQETTANTLGWLCIYLIHHQEIQKKLQTELDKVVGSDRLVTNEDKPKLHYLNAVITEVQRLCNLVPINVLHRATKDVVIHGYHIPKDTIVIDQVSCVLYDEKYFPDPMKFMPERHLDNNGVFKPHPAVIPFGVGKRSCLGESLAKMELFLFTSNIFNLFKLEADPSKPVSQKRNFGTTVQPSSFVCKISSRY</sequence>
<evidence type="ECO:0000313" key="2">
    <source>
        <dbReference type="WBParaSite" id="JU765_v2.g7012.t1"/>
    </source>
</evidence>